<dbReference type="EMBL" id="MTKT01005554">
    <property type="protein sequence ID" value="OWM66236.1"/>
    <property type="molecule type" value="Genomic_DNA"/>
</dbReference>
<organism evidence="9 10">
    <name type="scientific">Punica granatum</name>
    <name type="common">Pomegranate</name>
    <dbReference type="NCBI Taxonomy" id="22663"/>
    <lineage>
        <taxon>Eukaryota</taxon>
        <taxon>Viridiplantae</taxon>
        <taxon>Streptophyta</taxon>
        <taxon>Embryophyta</taxon>
        <taxon>Tracheophyta</taxon>
        <taxon>Spermatophyta</taxon>
        <taxon>Magnoliopsida</taxon>
        <taxon>eudicotyledons</taxon>
        <taxon>Gunneridae</taxon>
        <taxon>Pentapetalae</taxon>
        <taxon>rosids</taxon>
        <taxon>malvids</taxon>
        <taxon>Myrtales</taxon>
        <taxon>Lythraceae</taxon>
        <taxon>Punica</taxon>
    </lineage>
</organism>
<sequence>MEPAEVKSEAPEVEEGTPNNTPTPPPPPAEKHTRRNLRGSASDVNNNDEAATLAELWPSRKSKSDTAATSGKAGKTVEKKDWTSKMRKRLSNSTTKPPVALRSGKRLSYKKYMSSIDRSGTPTVTRTAVWLKAEEVRSNLDPNFPSFIKVLVRSHVGSCFFLGFPSPFGKAYLPQTDTAIIVEDEQGKQYEVKYIGQKTGLSAGWRQFSVDHNLLEGDVLVFQLVEASKLKVHIIRKSDNREIEGAVGLLNPDSPAENPGTDIPQADMIASKRGRRKRPKSLPLSILQKNKKKPRQQKSLTPEIGRSAQQSGNDSEEVGSEVLESSRLSVTKVQFKDVAALENFKILIEGVLVDSEFLEDTRRKYYELCCSQNEFLHENLMEGINLKLIIGAIAEIVGISDAIRACDLATTQDKFLSWDRTLHAFELLGMKVGFLRKRVNWLITLAFESESAAEARKLAEAKSKRASAEEEIRKLELRLLELEEVNENLGAEIESLRPKVETHALKFLEEVNAPW</sequence>
<evidence type="ECO:0000256" key="2">
    <source>
        <dbReference type="ARBA" id="ARBA00023015"/>
    </source>
</evidence>
<dbReference type="AlphaFoldDB" id="A0A218W0Q9"/>
<reference evidence="11" key="3">
    <citation type="journal article" date="2020" name="Plant Biotechnol. J.">
        <title>The pomegranate (Punica granatum L.) draft genome dissects genetic divergence between soft- and hard-seeded cultivars.</title>
        <authorList>
            <person name="Luo X."/>
            <person name="Li H."/>
            <person name="Wu Z."/>
            <person name="Yao W."/>
            <person name="Zhao P."/>
            <person name="Cao D."/>
            <person name="Yu H."/>
            <person name="Li K."/>
            <person name="Poudel K."/>
            <person name="Zhao D."/>
            <person name="Zhang F."/>
            <person name="Xia X."/>
            <person name="Chen L."/>
            <person name="Wang Q."/>
            <person name="Jing D."/>
            <person name="Cao S."/>
        </authorList>
    </citation>
    <scope>NUCLEOTIDE SEQUENCE [LARGE SCALE GENOMIC DNA]</scope>
</reference>
<reference evidence="9" key="2">
    <citation type="submission" date="2017-06" db="EMBL/GenBank/DDBJ databases">
        <title>The pomegranate genome and the genomics of punicalagin biosynthesis.</title>
        <authorList>
            <person name="Xu C."/>
        </authorList>
    </citation>
    <scope>NUCLEOTIDE SEQUENCE [LARGE SCALE GENOMIC DNA]</scope>
    <source>
        <tissue evidence="9">Fresh leaf</tissue>
    </source>
</reference>
<feature type="domain" description="TF-B3" evidence="8">
    <location>
        <begin position="147"/>
        <end position="238"/>
    </location>
</feature>
<dbReference type="GO" id="GO:0005634">
    <property type="term" value="C:nucleus"/>
    <property type="evidence" value="ECO:0007669"/>
    <property type="project" value="UniProtKB-SubCell"/>
</dbReference>
<keyword evidence="11" id="KW-1185">Reference proteome</keyword>
<evidence type="ECO:0000256" key="1">
    <source>
        <dbReference type="ARBA" id="ARBA00004123"/>
    </source>
</evidence>
<keyword evidence="5" id="KW-0539">Nucleus</keyword>
<dbReference type="Gene3D" id="2.40.330.10">
    <property type="entry name" value="DNA-binding pseudobarrel domain"/>
    <property type="match status" value="1"/>
</dbReference>
<feature type="region of interest" description="Disordered" evidence="7">
    <location>
        <begin position="1"/>
        <end position="102"/>
    </location>
</feature>
<feature type="region of interest" description="Disordered" evidence="7">
    <location>
        <begin position="247"/>
        <end position="321"/>
    </location>
</feature>
<dbReference type="GO" id="GO:0003677">
    <property type="term" value="F:DNA binding"/>
    <property type="evidence" value="ECO:0007669"/>
    <property type="project" value="UniProtKB-KW"/>
</dbReference>
<dbReference type="Pfam" id="PF02362">
    <property type="entry name" value="B3"/>
    <property type="match status" value="1"/>
</dbReference>
<evidence type="ECO:0000259" key="8">
    <source>
        <dbReference type="PROSITE" id="PS50863"/>
    </source>
</evidence>
<keyword evidence="2" id="KW-0805">Transcription regulation</keyword>
<evidence type="ECO:0000313" key="10">
    <source>
        <dbReference type="Proteomes" id="UP000197138"/>
    </source>
</evidence>
<protein>
    <submittedName>
        <fullName evidence="12">B3 domain-containing protein Os01g0234100-like isoform X1</fullName>
    </submittedName>
</protein>
<evidence type="ECO:0000313" key="11">
    <source>
        <dbReference type="Proteomes" id="UP000515151"/>
    </source>
</evidence>
<evidence type="ECO:0000256" key="5">
    <source>
        <dbReference type="ARBA" id="ARBA00023242"/>
    </source>
</evidence>
<feature type="coiled-coil region" evidence="6">
    <location>
        <begin position="451"/>
        <end position="492"/>
    </location>
</feature>
<dbReference type="InterPro" id="IPR003340">
    <property type="entry name" value="B3_DNA-bd"/>
</dbReference>
<dbReference type="InterPro" id="IPR015300">
    <property type="entry name" value="DNA-bd_pseudobarrel_sf"/>
</dbReference>
<dbReference type="RefSeq" id="XP_031387650.1">
    <property type="nucleotide sequence ID" value="XM_031531790.1"/>
</dbReference>
<comment type="subcellular location">
    <subcellularLocation>
        <location evidence="1">Nucleus</location>
    </subcellularLocation>
</comment>
<keyword evidence="4" id="KW-0804">Transcription</keyword>
<evidence type="ECO:0000256" key="7">
    <source>
        <dbReference type="SAM" id="MobiDB-lite"/>
    </source>
</evidence>
<name>A0A218W0Q9_PUNGR</name>
<dbReference type="Proteomes" id="UP000515151">
    <property type="component" value="Chromosome 3"/>
</dbReference>
<feature type="compositionally biased region" description="Basic and acidic residues" evidence="7">
    <location>
        <begin position="75"/>
        <end position="84"/>
    </location>
</feature>
<dbReference type="InterPro" id="IPR044837">
    <property type="entry name" value="REM16-like"/>
</dbReference>
<evidence type="ECO:0000256" key="6">
    <source>
        <dbReference type="SAM" id="Coils"/>
    </source>
</evidence>
<accession>A0A218W0Q9</accession>
<feature type="compositionally biased region" description="Basic and acidic residues" evidence="7">
    <location>
        <begin position="1"/>
        <end position="10"/>
    </location>
</feature>
<dbReference type="SMART" id="SM01019">
    <property type="entry name" value="B3"/>
    <property type="match status" value="1"/>
</dbReference>
<keyword evidence="3" id="KW-0238">DNA-binding</keyword>
<keyword evidence="6" id="KW-0175">Coiled coil</keyword>
<evidence type="ECO:0000256" key="3">
    <source>
        <dbReference type="ARBA" id="ARBA00023125"/>
    </source>
</evidence>
<dbReference type="SUPFAM" id="SSF101936">
    <property type="entry name" value="DNA-binding pseudobarrel domain"/>
    <property type="match status" value="1"/>
</dbReference>
<dbReference type="PROSITE" id="PS50863">
    <property type="entry name" value="B3"/>
    <property type="match status" value="1"/>
</dbReference>
<dbReference type="Proteomes" id="UP000197138">
    <property type="component" value="Unassembled WGS sequence"/>
</dbReference>
<reference evidence="10" key="1">
    <citation type="journal article" date="2017" name="Plant J.">
        <title>The pomegranate (Punica granatum L.) genome and the genomics of punicalagin biosynthesis.</title>
        <authorList>
            <person name="Qin G."/>
            <person name="Xu C."/>
            <person name="Ming R."/>
            <person name="Tang H."/>
            <person name="Guyot R."/>
            <person name="Kramer E.M."/>
            <person name="Hu Y."/>
            <person name="Yi X."/>
            <person name="Qi Y."/>
            <person name="Xu X."/>
            <person name="Gao Z."/>
            <person name="Pan H."/>
            <person name="Jian J."/>
            <person name="Tian Y."/>
            <person name="Yue Z."/>
            <person name="Xu Y."/>
        </authorList>
    </citation>
    <scope>NUCLEOTIDE SEQUENCE [LARGE SCALE GENOMIC DNA]</scope>
    <source>
        <strain evidence="10">cv. Dabenzi</strain>
    </source>
</reference>
<evidence type="ECO:0000313" key="12">
    <source>
        <dbReference type="RefSeq" id="XP_031387650.1"/>
    </source>
</evidence>
<proteinExistence type="predicted"/>
<dbReference type="PANTHER" id="PTHR31391">
    <property type="entry name" value="B3 DOMAIN-CONTAINING PROTEIN OS11G0197600-RELATED"/>
    <property type="match status" value="1"/>
</dbReference>
<reference evidence="12" key="4">
    <citation type="submission" date="2025-04" db="UniProtKB">
        <authorList>
            <consortium name="RefSeq"/>
        </authorList>
    </citation>
    <scope>IDENTIFICATION</scope>
    <source>
        <tissue evidence="12">Leaf</tissue>
    </source>
</reference>
<evidence type="ECO:0000313" key="9">
    <source>
        <dbReference type="EMBL" id="OWM66236.1"/>
    </source>
</evidence>
<dbReference type="GeneID" id="116200855"/>
<dbReference type="OrthoDB" id="1909330at2759"/>
<dbReference type="PANTHER" id="PTHR31391:SF135">
    <property type="entry name" value="B3 DOMAIN-CONTAINING PROTEIN OS01G0234100-LIKE ISOFORM X1"/>
    <property type="match status" value="1"/>
</dbReference>
<evidence type="ECO:0000256" key="4">
    <source>
        <dbReference type="ARBA" id="ARBA00023163"/>
    </source>
</evidence>
<gene>
    <name evidence="12" type="primary">LOC116200855</name>
    <name evidence="9" type="ORF">CDL15_Pgr013453</name>
</gene>
<dbReference type="CDD" id="cd10017">
    <property type="entry name" value="B3_DNA"/>
    <property type="match status" value="1"/>
</dbReference>